<dbReference type="InterPro" id="IPR057571">
    <property type="entry name" value="SDR_PhqE-like"/>
</dbReference>
<comment type="similarity">
    <text evidence="1">Belongs to the short-chain dehydrogenases/reductases (SDR) family.</text>
</comment>
<dbReference type="SUPFAM" id="SSF51735">
    <property type="entry name" value="NAD(P)-binding Rossmann-fold domains"/>
    <property type="match status" value="1"/>
</dbReference>
<dbReference type="Gene3D" id="3.40.50.720">
    <property type="entry name" value="NAD(P)-binding Rossmann-like Domain"/>
    <property type="match status" value="1"/>
</dbReference>
<accession>A0A8H2XYQ7</accession>
<dbReference type="PANTHER" id="PTHR43477">
    <property type="entry name" value="DIHYDROANTICAPSIN 7-DEHYDROGENASE"/>
    <property type="match status" value="1"/>
</dbReference>
<dbReference type="PANTHER" id="PTHR43477:SF1">
    <property type="entry name" value="DIHYDROANTICAPSIN 7-DEHYDROGENASE"/>
    <property type="match status" value="1"/>
</dbReference>
<proteinExistence type="inferred from homology"/>
<dbReference type="GO" id="GO:0016491">
    <property type="term" value="F:oxidoreductase activity"/>
    <property type="evidence" value="ECO:0007669"/>
    <property type="project" value="UniProtKB-KW"/>
</dbReference>
<protein>
    <submittedName>
        <fullName evidence="4">Uncharacterized protein</fullName>
    </submittedName>
</protein>
<reference evidence="4" key="1">
    <citation type="submission" date="2021-01" db="EMBL/GenBank/DDBJ databases">
        <authorList>
            <person name="Kaushik A."/>
        </authorList>
    </citation>
    <scope>NUCLEOTIDE SEQUENCE</scope>
    <source>
        <strain evidence="4">AG4-R118</strain>
    </source>
</reference>
<name>A0A8H2XYQ7_9AGAM</name>
<sequence>MSNSTELLRGHKIIIIGGSSGIGRSVAAASLAHGASVVIASSSSEKVNSAVTWLRQESKGASVEGQALDIRDYPALKLFLDQHGPFNHLVITAGDLVGVNFPHAEIDDTWKDKFDVRYWAVMIVAQHVYKNNLIKPGGSIVMTIGNVHYRPYPGWGLVSGLAGVVESSTRGLAIDLKPIRFLSSVNTICAGVTDTELFSGFSPDARASLFKSQQEKLPVGHVGTPDEVAEAYIFAMKYTYLTGQIITVDGGGVIA</sequence>
<dbReference type="Proteomes" id="UP000663888">
    <property type="component" value="Unassembled WGS sequence"/>
</dbReference>
<evidence type="ECO:0000313" key="5">
    <source>
        <dbReference type="Proteomes" id="UP000663888"/>
    </source>
</evidence>
<dbReference type="InterPro" id="IPR051122">
    <property type="entry name" value="SDR_DHRS6-like"/>
</dbReference>
<evidence type="ECO:0000256" key="3">
    <source>
        <dbReference type="ARBA" id="ARBA00023002"/>
    </source>
</evidence>
<evidence type="ECO:0000256" key="2">
    <source>
        <dbReference type="ARBA" id="ARBA00022857"/>
    </source>
</evidence>
<keyword evidence="3" id="KW-0560">Oxidoreductase</keyword>
<organism evidence="4 5">
    <name type="scientific">Rhizoctonia solani</name>
    <dbReference type="NCBI Taxonomy" id="456999"/>
    <lineage>
        <taxon>Eukaryota</taxon>
        <taxon>Fungi</taxon>
        <taxon>Dikarya</taxon>
        <taxon>Basidiomycota</taxon>
        <taxon>Agaricomycotina</taxon>
        <taxon>Agaricomycetes</taxon>
        <taxon>Cantharellales</taxon>
        <taxon>Ceratobasidiaceae</taxon>
        <taxon>Rhizoctonia</taxon>
    </lineage>
</organism>
<dbReference type="InterPro" id="IPR036291">
    <property type="entry name" value="NAD(P)-bd_dom_sf"/>
</dbReference>
<comment type="caution">
    <text evidence="4">The sequence shown here is derived from an EMBL/GenBank/DDBJ whole genome shotgun (WGS) entry which is preliminary data.</text>
</comment>
<dbReference type="Pfam" id="PF23441">
    <property type="entry name" value="SDR"/>
    <property type="match status" value="1"/>
</dbReference>
<dbReference type="CDD" id="cd05233">
    <property type="entry name" value="SDR_c"/>
    <property type="match status" value="1"/>
</dbReference>
<dbReference type="AlphaFoldDB" id="A0A8H2XYQ7"/>
<dbReference type="EMBL" id="CAJMWX010000895">
    <property type="protein sequence ID" value="CAE6438328.1"/>
    <property type="molecule type" value="Genomic_DNA"/>
</dbReference>
<evidence type="ECO:0000256" key="1">
    <source>
        <dbReference type="ARBA" id="ARBA00006484"/>
    </source>
</evidence>
<dbReference type="InterPro" id="IPR002347">
    <property type="entry name" value="SDR_fam"/>
</dbReference>
<evidence type="ECO:0000313" key="4">
    <source>
        <dbReference type="EMBL" id="CAE6438328.1"/>
    </source>
</evidence>
<dbReference type="PRINTS" id="PR00081">
    <property type="entry name" value="GDHRDH"/>
</dbReference>
<keyword evidence="2" id="KW-0521">NADP</keyword>
<gene>
    <name evidence="4" type="ORF">RDB_LOCUS46067</name>
</gene>